<evidence type="ECO:0000313" key="2">
    <source>
        <dbReference type="Proteomes" id="UP000196531"/>
    </source>
</evidence>
<dbReference type="Proteomes" id="UP000196531">
    <property type="component" value="Unassembled WGS sequence"/>
</dbReference>
<accession>A0A1Y5FBE0</accession>
<sequence length="85" mass="9818">MNEKSQKIISLMLEEIKKNYLQAGFEDDEELQEAMGMAHIFLSGIISNFRKQDNSVLKMVTFAKSLTLYFDQLSIVEQSLNKKVQ</sequence>
<dbReference type="EMBL" id="MAAO01000007">
    <property type="protein sequence ID" value="OUR95716.1"/>
    <property type="molecule type" value="Genomic_DNA"/>
</dbReference>
<gene>
    <name evidence="1" type="ORF">A9Q84_14540</name>
</gene>
<evidence type="ECO:0000313" key="1">
    <source>
        <dbReference type="EMBL" id="OUR95716.1"/>
    </source>
</evidence>
<reference evidence="2" key="1">
    <citation type="journal article" date="2017" name="Proc. Natl. Acad. Sci. U.S.A.">
        <title>Simulation of Deepwater Horizon oil plume reveals substrate specialization within a complex community of hydrocarbon-degraders.</title>
        <authorList>
            <person name="Hu P."/>
            <person name="Dubinsky E.A."/>
            <person name="Probst A.J."/>
            <person name="Wang J."/>
            <person name="Sieber C.M.K."/>
            <person name="Tom L.M."/>
            <person name="Gardinali P."/>
            <person name="Banfield J.F."/>
            <person name="Atlas R.M."/>
            <person name="Andersen G.L."/>
        </authorList>
    </citation>
    <scope>NUCLEOTIDE SEQUENCE [LARGE SCALE GENOMIC DNA]</scope>
</reference>
<proteinExistence type="predicted"/>
<comment type="caution">
    <text evidence="1">The sequence shown here is derived from an EMBL/GenBank/DDBJ whole genome shotgun (WGS) entry which is preliminary data.</text>
</comment>
<protein>
    <submittedName>
        <fullName evidence="1">Uncharacterized protein</fullName>
    </submittedName>
</protein>
<name>A0A1Y5FBE0_9BACT</name>
<organism evidence="1 2">
    <name type="scientific">Halobacteriovorax marinus</name>
    <dbReference type="NCBI Taxonomy" id="97084"/>
    <lineage>
        <taxon>Bacteria</taxon>
        <taxon>Pseudomonadati</taxon>
        <taxon>Bdellovibrionota</taxon>
        <taxon>Bacteriovoracia</taxon>
        <taxon>Bacteriovoracales</taxon>
        <taxon>Halobacteriovoraceae</taxon>
        <taxon>Halobacteriovorax</taxon>
    </lineage>
</organism>
<dbReference type="AlphaFoldDB" id="A0A1Y5FBE0"/>